<protein>
    <submittedName>
        <fullName evidence="1">Uncharacterized protein</fullName>
    </submittedName>
</protein>
<evidence type="ECO:0000313" key="2">
    <source>
        <dbReference type="Proteomes" id="UP000478571"/>
    </source>
</evidence>
<dbReference type="RefSeq" id="WP_160927399.1">
    <property type="nucleotide sequence ID" value="NZ_WWEU01000001.1"/>
</dbReference>
<dbReference type="AlphaFoldDB" id="A0A6L8LSK5"/>
<sequence>MNVKTPPSRKTIACEDHLIIWIWENFMRNHGLDEDTILDNLMALGDLLVEVRQENSGFLLPSSNPDLVCEAVSQTVTRGEVFYQEHKYFVEEIQGMIDTQSGTSLPKIHV</sequence>
<dbReference type="EMBL" id="WWEU01000001">
    <property type="protein sequence ID" value="MYM58503.1"/>
    <property type="molecule type" value="Genomic_DNA"/>
</dbReference>
<proteinExistence type="predicted"/>
<organism evidence="1 2">
    <name type="scientific">Vibrio tetraodonis subsp. pristinus</name>
    <dbReference type="NCBI Taxonomy" id="2695891"/>
    <lineage>
        <taxon>Bacteria</taxon>
        <taxon>Pseudomonadati</taxon>
        <taxon>Pseudomonadota</taxon>
        <taxon>Gammaproteobacteria</taxon>
        <taxon>Vibrionales</taxon>
        <taxon>Vibrionaceae</taxon>
        <taxon>Vibrio</taxon>
    </lineage>
</organism>
<reference evidence="1 2" key="1">
    <citation type="submission" date="2020-01" db="EMBL/GenBank/DDBJ databases">
        <title>Draft Genome Sequence of Vibrio sp. strain OCN044, Isolated from a Healthy Coral at Palmyra Atoll.</title>
        <authorList>
            <person name="Videau P."/>
            <person name="Loughran R."/>
            <person name="Esquivel A."/>
            <person name="Deadmond M."/>
            <person name="Paddock B.E."/>
            <person name="Saw J.H."/>
            <person name="Ushijima B."/>
        </authorList>
    </citation>
    <scope>NUCLEOTIDE SEQUENCE [LARGE SCALE GENOMIC DNA]</scope>
    <source>
        <strain evidence="1 2">OCN044</strain>
    </source>
</reference>
<dbReference type="Proteomes" id="UP000478571">
    <property type="component" value="Unassembled WGS sequence"/>
</dbReference>
<keyword evidence="2" id="KW-1185">Reference proteome</keyword>
<gene>
    <name evidence="1" type="ORF">GTG28_04635</name>
</gene>
<name>A0A6L8LSK5_9VIBR</name>
<comment type="caution">
    <text evidence="1">The sequence shown here is derived from an EMBL/GenBank/DDBJ whole genome shotgun (WGS) entry which is preliminary data.</text>
</comment>
<accession>A0A6L8LSK5</accession>
<evidence type="ECO:0000313" key="1">
    <source>
        <dbReference type="EMBL" id="MYM58503.1"/>
    </source>
</evidence>